<feature type="domain" description="Endonuclease/exonuclease/phosphatase" evidence="2">
    <location>
        <begin position="128"/>
        <end position="312"/>
    </location>
</feature>
<dbReference type="GO" id="GO:0003824">
    <property type="term" value="F:catalytic activity"/>
    <property type="evidence" value="ECO:0007669"/>
    <property type="project" value="InterPro"/>
</dbReference>
<evidence type="ECO:0000313" key="4">
    <source>
        <dbReference type="Proteomes" id="UP000244441"/>
    </source>
</evidence>
<keyword evidence="4" id="KW-1185">Reference proteome</keyword>
<proteinExistence type="predicted"/>
<dbReference type="Pfam" id="PF03372">
    <property type="entry name" value="Exo_endo_phos"/>
    <property type="match status" value="1"/>
</dbReference>
<keyword evidence="1" id="KW-0472">Membrane</keyword>
<dbReference type="Proteomes" id="UP000244441">
    <property type="component" value="Chromosome"/>
</dbReference>
<protein>
    <recommendedName>
        <fullName evidence="2">Endonuclease/exonuclease/phosphatase domain-containing protein</fullName>
    </recommendedName>
</protein>
<dbReference type="EMBL" id="CP026604">
    <property type="protein sequence ID" value="AWB66526.1"/>
    <property type="molecule type" value="Genomic_DNA"/>
</dbReference>
<reference evidence="3 4" key="1">
    <citation type="submission" date="2018-01" db="EMBL/GenBank/DDBJ databases">
        <title>Genome sequence of a Cantenovulum-like bacteria.</title>
        <authorList>
            <person name="Tan W.R."/>
            <person name="Lau N.-S."/>
            <person name="Go F."/>
            <person name="Amirul A.-A.A."/>
        </authorList>
    </citation>
    <scope>NUCLEOTIDE SEQUENCE [LARGE SCALE GENOMIC DNA]</scope>
    <source>
        <strain evidence="3 4">CCB-QB4</strain>
    </source>
</reference>
<dbReference type="InterPro" id="IPR036691">
    <property type="entry name" value="Endo/exonu/phosph_ase_sf"/>
</dbReference>
<feature type="transmembrane region" description="Helical" evidence="1">
    <location>
        <begin position="50"/>
        <end position="70"/>
    </location>
</feature>
<sequence>MVGASIYKNGIIMKLYLVVFAVGLTLAWRAASHWPLPIWWLENLTSFQFFPLLLWLVVLCCILPWQRFCYSRTLFQHAVKPAWKLPAICLVFLVEALVNILPTQIVSDTALCHTKVNILQANWAYHFNAQRDVETLLASQADLIVLQEVSQASMAKLKNKITQDYPFSANLHANGQFLLSKTPLFSAQRLNQFLTTATWQLPNTQPVTLFTMHPPSPRSASLWHTRNTAFERLQAESDKALFAEQLVVGDFNLASTTGRYKKLSQGWHHLPVVTWPEFGLLKYWGVAIDHLWVSGSLKVVTRASQALFDSDHRAVMSSVCIDGTIAL</sequence>
<evidence type="ECO:0000259" key="2">
    <source>
        <dbReference type="Pfam" id="PF03372"/>
    </source>
</evidence>
<dbReference type="SUPFAM" id="SSF56219">
    <property type="entry name" value="DNase I-like"/>
    <property type="match status" value="1"/>
</dbReference>
<evidence type="ECO:0000256" key="1">
    <source>
        <dbReference type="SAM" id="Phobius"/>
    </source>
</evidence>
<feature type="transmembrane region" description="Helical" evidence="1">
    <location>
        <begin position="12"/>
        <end position="30"/>
    </location>
</feature>
<name>A0A2S0VQN2_9ALTE</name>
<dbReference type="Gene3D" id="3.60.10.10">
    <property type="entry name" value="Endonuclease/exonuclease/phosphatase"/>
    <property type="match status" value="1"/>
</dbReference>
<accession>A0A2S0VQN2</accession>
<feature type="transmembrane region" description="Helical" evidence="1">
    <location>
        <begin position="82"/>
        <end position="101"/>
    </location>
</feature>
<organism evidence="3 4">
    <name type="scientific">Saccharobesus litoralis</name>
    <dbReference type="NCBI Taxonomy" id="2172099"/>
    <lineage>
        <taxon>Bacteria</taxon>
        <taxon>Pseudomonadati</taxon>
        <taxon>Pseudomonadota</taxon>
        <taxon>Gammaproteobacteria</taxon>
        <taxon>Alteromonadales</taxon>
        <taxon>Alteromonadaceae</taxon>
        <taxon>Saccharobesus</taxon>
    </lineage>
</organism>
<dbReference type="AlphaFoldDB" id="A0A2S0VQN2"/>
<evidence type="ECO:0000313" key="3">
    <source>
        <dbReference type="EMBL" id="AWB66526.1"/>
    </source>
</evidence>
<dbReference type="InterPro" id="IPR005135">
    <property type="entry name" value="Endo/exonuclease/phosphatase"/>
</dbReference>
<dbReference type="KEGG" id="cate:C2869_08835"/>
<gene>
    <name evidence="3" type="ORF">C2869_08835</name>
</gene>
<keyword evidence="1" id="KW-1133">Transmembrane helix</keyword>
<keyword evidence="1" id="KW-0812">Transmembrane</keyword>